<dbReference type="SUPFAM" id="SSF51735">
    <property type="entry name" value="NAD(P)-binding Rossmann-fold domains"/>
    <property type="match status" value="1"/>
</dbReference>
<dbReference type="Gene3D" id="3.30.360.10">
    <property type="entry name" value="Dihydrodipicolinate Reductase, domain 2"/>
    <property type="match status" value="1"/>
</dbReference>
<gene>
    <name evidence="2" type="ORF">J2S14_003965</name>
</gene>
<evidence type="ECO:0000313" key="2">
    <source>
        <dbReference type="EMBL" id="MDQ0345118.1"/>
    </source>
</evidence>
<reference evidence="2 3" key="1">
    <citation type="submission" date="2023-07" db="EMBL/GenBank/DDBJ databases">
        <title>Genomic Encyclopedia of Type Strains, Phase IV (KMG-IV): sequencing the most valuable type-strain genomes for metagenomic binning, comparative biology and taxonomic classification.</title>
        <authorList>
            <person name="Goeker M."/>
        </authorList>
    </citation>
    <scope>NUCLEOTIDE SEQUENCE [LARGE SCALE GENOMIC DNA]</scope>
    <source>
        <strain evidence="2 3">DSM 27848</strain>
    </source>
</reference>
<evidence type="ECO:0000313" key="3">
    <source>
        <dbReference type="Proteomes" id="UP001232343"/>
    </source>
</evidence>
<comment type="caution">
    <text evidence="2">The sequence shown here is derived from an EMBL/GenBank/DDBJ whole genome shotgun (WGS) entry which is preliminary data.</text>
</comment>
<sequence length="299" mass="33052">MSNIKIGMIGLDTSHVIAFTKLLNGKQHEHHVPGGEVVVAFPGGSKDMEFSYTRVEGFTEEMRNDFGIRIVQSPEEVAEQSDAILLESVDGRVHLEQFRKIASFGKPTFIDKPIATTTEDAKKIFQLTEEFGTPVMSSSSLRYSEGLTAGIENNESGAIFGVDCYGPLAMEPTHGLFWYGVHTVEMLYKVFGPGCEKVKVTKNDDHDLIVGEWKDGRIGTVRGNRKGNNSFGALIHREKGTQFVDVNADKTPFYATLLEEIIQFFKTGKSPINHLETLEITRFLEAAGESGETGKTVKL</sequence>
<dbReference type="Gene3D" id="3.40.50.720">
    <property type="entry name" value="NAD(P)-binding Rossmann-like Domain"/>
    <property type="match status" value="1"/>
</dbReference>
<dbReference type="Proteomes" id="UP001232343">
    <property type="component" value="Unassembled WGS sequence"/>
</dbReference>
<dbReference type="EMBL" id="JAUSUO010000013">
    <property type="protein sequence ID" value="MDQ0345118.1"/>
    <property type="molecule type" value="Genomic_DNA"/>
</dbReference>
<protein>
    <submittedName>
        <fullName evidence="2">Dehydrogenase</fullName>
    </submittedName>
</protein>
<dbReference type="Pfam" id="PF01408">
    <property type="entry name" value="GFO_IDH_MocA"/>
    <property type="match status" value="1"/>
</dbReference>
<evidence type="ECO:0000259" key="1">
    <source>
        <dbReference type="Pfam" id="PF01408"/>
    </source>
</evidence>
<proteinExistence type="predicted"/>
<dbReference type="RefSeq" id="WP_280518550.1">
    <property type="nucleotide sequence ID" value="NZ_JALIRM010000003.1"/>
</dbReference>
<organism evidence="2 3">
    <name type="scientific">Lederbergia wuyishanensis</name>
    <dbReference type="NCBI Taxonomy" id="1347903"/>
    <lineage>
        <taxon>Bacteria</taxon>
        <taxon>Bacillati</taxon>
        <taxon>Bacillota</taxon>
        <taxon>Bacilli</taxon>
        <taxon>Bacillales</taxon>
        <taxon>Bacillaceae</taxon>
        <taxon>Lederbergia</taxon>
    </lineage>
</organism>
<dbReference type="InterPro" id="IPR000683">
    <property type="entry name" value="Gfo/Idh/MocA-like_OxRdtase_N"/>
</dbReference>
<name>A0ABU0D9T0_9BACI</name>
<dbReference type="InterPro" id="IPR036291">
    <property type="entry name" value="NAD(P)-bd_dom_sf"/>
</dbReference>
<feature type="domain" description="Gfo/Idh/MocA-like oxidoreductase N-terminal" evidence="1">
    <location>
        <begin position="59"/>
        <end position="136"/>
    </location>
</feature>
<accession>A0ABU0D9T0</accession>
<keyword evidence="3" id="KW-1185">Reference proteome</keyword>